<name>K1U1C8_9ZZZZ</name>
<evidence type="ECO:0000313" key="2">
    <source>
        <dbReference type="EMBL" id="EKC65326.1"/>
    </source>
</evidence>
<dbReference type="GO" id="GO:0019391">
    <property type="term" value="P:glucuronoside catabolic process"/>
    <property type="evidence" value="ECO:0007669"/>
    <property type="project" value="TreeGrafter"/>
</dbReference>
<feature type="non-terminal residue" evidence="2">
    <location>
        <position position="1"/>
    </location>
</feature>
<comment type="similarity">
    <text evidence="1">Belongs to the glycosyl hydrolase 2 family.</text>
</comment>
<dbReference type="EMBL" id="AJWY01006984">
    <property type="protein sequence ID" value="EKC65326.1"/>
    <property type="molecule type" value="Genomic_DNA"/>
</dbReference>
<sequence>HSTLPIGNEGNIAFFGSDNPGIPSVEAAKIWRKKQNLPNFDFFNFAGINRPVRIYSTPASYIRDITLVPSIEGDTGVLNYEILTDGIDSDAPVTLKIIDAESNCKAALDIFFTSHDHEAKLLIELGSSGHNYSPPAHSSSKLSDFFSYKPVGDWSMILMSLYLVFFNIADILSV</sequence>
<dbReference type="GO" id="GO:0030246">
    <property type="term" value="F:carbohydrate binding"/>
    <property type="evidence" value="ECO:0007669"/>
    <property type="project" value="TreeGrafter"/>
</dbReference>
<proteinExistence type="inferred from homology"/>
<evidence type="ECO:0000256" key="1">
    <source>
        <dbReference type="ARBA" id="ARBA00007401"/>
    </source>
</evidence>
<dbReference type="AlphaFoldDB" id="K1U1C8"/>
<dbReference type="PANTHER" id="PTHR10066">
    <property type="entry name" value="BETA-GLUCURONIDASE"/>
    <property type="match status" value="1"/>
</dbReference>
<reference evidence="2" key="1">
    <citation type="journal article" date="2013" name="Environ. Microbiol.">
        <title>Microbiota from the distal guts of lean and obese adolescents exhibit partial functional redundancy besides clear differences in community structure.</title>
        <authorList>
            <person name="Ferrer M."/>
            <person name="Ruiz A."/>
            <person name="Lanza F."/>
            <person name="Haange S.B."/>
            <person name="Oberbach A."/>
            <person name="Till H."/>
            <person name="Bargiela R."/>
            <person name="Campoy C."/>
            <person name="Segura M.T."/>
            <person name="Richter M."/>
            <person name="von Bergen M."/>
            <person name="Seifert J."/>
            <person name="Suarez A."/>
        </authorList>
    </citation>
    <scope>NUCLEOTIDE SEQUENCE</scope>
</reference>
<protein>
    <submittedName>
        <fullName evidence="2">Beta-galactosidase/beta-glucuronidase</fullName>
    </submittedName>
</protein>
<dbReference type="GO" id="GO:0004566">
    <property type="term" value="F:beta-glucuronidase activity"/>
    <property type="evidence" value="ECO:0007669"/>
    <property type="project" value="TreeGrafter"/>
</dbReference>
<accession>K1U1C8</accession>
<gene>
    <name evidence="2" type="ORF">LEA_10385</name>
</gene>
<comment type="caution">
    <text evidence="2">The sequence shown here is derived from an EMBL/GenBank/DDBJ whole genome shotgun (WGS) entry which is preliminary data.</text>
</comment>
<organism evidence="2">
    <name type="scientific">human gut metagenome</name>
    <dbReference type="NCBI Taxonomy" id="408170"/>
    <lineage>
        <taxon>unclassified sequences</taxon>
        <taxon>metagenomes</taxon>
        <taxon>organismal metagenomes</taxon>
    </lineage>
</organism>
<dbReference type="PANTHER" id="PTHR10066:SF67">
    <property type="entry name" value="BETA-GLUCURONIDASE"/>
    <property type="match status" value="1"/>
</dbReference>